<keyword evidence="7" id="KW-0496">Mitochondrion</keyword>
<evidence type="ECO:0000259" key="11">
    <source>
        <dbReference type="Pfam" id="PF02096"/>
    </source>
</evidence>
<dbReference type="PANTHER" id="PTHR12428:SF66">
    <property type="entry name" value="MITOCHONDRIAL INNER MEMBRANE PROTEIN OXA1L"/>
    <property type="match status" value="1"/>
</dbReference>
<dbReference type="GO" id="GO:0032979">
    <property type="term" value="P:protein insertion into mitochondrial inner membrane from matrix"/>
    <property type="evidence" value="ECO:0007669"/>
    <property type="project" value="TreeGrafter"/>
</dbReference>
<evidence type="ECO:0000256" key="2">
    <source>
        <dbReference type="ARBA" id="ARBA00009877"/>
    </source>
</evidence>
<accession>A0A9N9A5W7</accession>
<dbReference type="PANTHER" id="PTHR12428">
    <property type="entry name" value="OXA1"/>
    <property type="match status" value="1"/>
</dbReference>
<comment type="similarity">
    <text evidence="2 9">Belongs to the OXA1/ALB3/YidC family.</text>
</comment>
<keyword evidence="6 10" id="KW-1133">Transmembrane helix</keyword>
<feature type="domain" description="Membrane insertase YidC/Oxa/ALB C-terminal" evidence="11">
    <location>
        <begin position="35"/>
        <end position="193"/>
    </location>
</feature>
<dbReference type="InterPro" id="IPR028055">
    <property type="entry name" value="YidC/Oxa/ALB_C"/>
</dbReference>
<evidence type="ECO:0000256" key="9">
    <source>
        <dbReference type="RuleBase" id="RU003945"/>
    </source>
</evidence>
<dbReference type="AlphaFoldDB" id="A0A9N9A5W7"/>
<keyword evidence="3 9" id="KW-0812">Transmembrane</keyword>
<feature type="transmembrane region" description="Helical" evidence="10">
    <location>
        <begin position="166"/>
        <end position="193"/>
    </location>
</feature>
<keyword evidence="13" id="KW-1185">Reference proteome</keyword>
<dbReference type="CDD" id="cd20069">
    <property type="entry name" value="5TM_Oxa1-like"/>
    <property type="match status" value="1"/>
</dbReference>
<keyword evidence="4" id="KW-0999">Mitochondrion inner membrane</keyword>
<dbReference type="OrthoDB" id="2148490at2759"/>
<evidence type="ECO:0000256" key="1">
    <source>
        <dbReference type="ARBA" id="ARBA00004448"/>
    </source>
</evidence>
<dbReference type="GO" id="GO:0005743">
    <property type="term" value="C:mitochondrial inner membrane"/>
    <property type="evidence" value="ECO:0007669"/>
    <property type="project" value="UniProtKB-SubCell"/>
</dbReference>
<reference evidence="12" key="1">
    <citation type="submission" date="2021-06" db="EMBL/GenBank/DDBJ databases">
        <authorList>
            <person name="Kallberg Y."/>
            <person name="Tangrot J."/>
            <person name="Rosling A."/>
        </authorList>
    </citation>
    <scope>NUCLEOTIDE SEQUENCE</scope>
    <source>
        <strain evidence="12">MT106</strain>
    </source>
</reference>
<evidence type="ECO:0000313" key="13">
    <source>
        <dbReference type="Proteomes" id="UP000789831"/>
    </source>
</evidence>
<sequence length="247" mass="28095">MKIGDLKALGLVHYTPVGAIEALLEATHVLTHLSWWGSIVATTLLIRLLLFPIAIKSAQRNAKLSNLSPVIQKTMEQIKSAHRAKDQQIVAEKTSELHQIYKANDVHPLKMLGAGLFQAPVFISFFMALRDMCNLPVPGFREGGIAWFTDLTMKDPYFVLPLLSSFGFITIIEAVVLYIATSSFFSMGQFVLLNAKFMRRKFKIPDLIKQPTPKMPEKSFMEQVKELFAEEETSKEENNNRRKRRRL</sequence>
<evidence type="ECO:0000256" key="10">
    <source>
        <dbReference type="SAM" id="Phobius"/>
    </source>
</evidence>
<name>A0A9N9A5W7_9GLOM</name>
<evidence type="ECO:0000256" key="8">
    <source>
        <dbReference type="ARBA" id="ARBA00023136"/>
    </source>
</evidence>
<evidence type="ECO:0000256" key="5">
    <source>
        <dbReference type="ARBA" id="ARBA00022946"/>
    </source>
</evidence>
<dbReference type="InterPro" id="IPR001708">
    <property type="entry name" value="YidC/ALB3/OXA1/COX18"/>
</dbReference>
<keyword evidence="5" id="KW-0809">Transit peptide</keyword>
<evidence type="ECO:0000256" key="6">
    <source>
        <dbReference type="ARBA" id="ARBA00022989"/>
    </source>
</evidence>
<feature type="transmembrane region" description="Helical" evidence="10">
    <location>
        <begin position="33"/>
        <end position="55"/>
    </location>
</feature>
<dbReference type="EMBL" id="CAJVPL010000647">
    <property type="protein sequence ID" value="CAG8517786.1"/>
    <property type="molecule type" value="Genomic_DNA"/>
</dbReference>
<dbReference type="GO" id="GO:0032977">
    <property type="term" value="F:membrane insertase activity"/>
    <property type="evidence" value="ECO:0007669"/>
    <property type="project" value="InterPro"/>
</dbReference>
<comment type="caution">
    <text evidence="12">The sequence shown here is derived from an EMBL/GenBank/DDBJ whole genome shotgun (WGS) entry which is preliminary data.</text>
</comment>
<feature type="transmembrane region" description="Helical" evidence="10">
    <location>
        <begin position="111"/>
        <end position="129"/>
    </location>
</feature>
<comment type="subcellular location">
    <subcellularLocation>
        <location evidence="9">Membrane</location>
        <topology evidence="9">Multi-pass membrane protein</topology>
    </subcellularLocation>
    <subcellularLocation>
        <location evidence="1">Mitochondrion inner membrane</location>
        <topology evidence="1">Multi-pass membrane protein</topology>
    </subcellularLocation>
</comment>
<keyword evidence="8 10" id="KW-0472">Membrane</keyword>
<evidence type="ECO:0000256" key="3">
    <source>
        <dbReference type="ARBA" id="ARBA00022692"/>
    </source>
</evidence>
<gene>
    <name evidence="12" type="ORF">AGERDE_LOCUS5075</name>
</gene>
<organism evidence="12 13">
    <name type="scientific">Ambispora gerdemannii</name>
    <dbReference type="NCBI Taxonomy" id="144530"/>
    <lineage>
        <taxon>Eukaryota</taxon>
        <taxon>Fungi</taxon>
        <taxon>Fungi incertae sedis</taxon>
        <taxon>Mucoromycota</taxon>
        <taxon>Glomeromycotina</taxon>
        <taxon>Glomeromycetes</taxon>
        <taxon>Archaeosporales</taxon>
        <taxon>Ambisporaceae</taxon>
        <taxon>Ambispora</taxon>
    </lineage>
</organism>
<evidence type="ECO:0000256" key="4">
    <source>
        <dbReference type="ARBA" id="ARBA00022792"/>
    </source>
</evidence>
<evidence type="ECO:0000313" key="12">
    <source>
        <dbReference type="EMBL" id="CAG8517786.1"/>
    </source>
</evidence>
<evidence type="ECO:0000256" key="7">
    <source>
        <dbReference type="ARBA" id="ARBA00023128"/>
    </source>
</evidence>
<dbReference type="Proteomes" id="UP000789831">
    <property type="component" value="Unassembled WGS sequence"/>
</dbReference>
<proteinExistence type="inferred from homology"/>
<protein>
    <submittedName>
        <fullName evidence="12">12553_t:CDS:1</fullName>
    </submittedName>
</protein>
<dbReference type="Pfam" id="PF02096">
    <property type="entry name" value="60KD_IMP"/>
    <property type="match status" value="1"/>
</dbReference>